<proteinExistence type="inferred from homology"/>
<protein>
    <submittedName>
        <fullName evidence="6">ABC transporter substrate-binding protein</fullName>
    </submittedName>
</protein>
<dbReference type="SUPFAM" id="SSF53850">
    <property type="entry name" value="Periplasmic binding protein-like II"/>
    <property type="match status" value="1"/>
</dbReference>
<dbReference type="InterPro" id="IPR015168">
    <property type="entry name" value="SsuA/THI5"/>
</dbReference>
<keyword evidence="7" id="KW-1185">Reference proteome</keyword>
<dbReference type="PANTHER" id="PTHR30024:SF47">
    <property type="entry name" value="TAURINE-BINDING PERIPLASMIC PROTEIN"/>
    <property type="match status" value="1"/>
</dbReference>
<dbReference type="Pfam" id="PF09084">
    <property type="entry name" value="NMT1"/>
    <property type="match status" value="1"/>
</dbReference>
<reference evidence="7" key="1">
    <citation type="journal article" date="2019" name="Int. J. Syst. Evol. Microbiol.">
        <title>The Global Catalogue of Microorganisms (GCM) 10K type strain sequencing project: providing services to taxonomists for standard genome sequencing and annotation.</title>
        <authorList>
            <consortium name="The Broad Institute Genomics Platform"/>
            <consortium name="The Broad Institute Genome Sequencing Center for Infectious Disease"/>
            <person name="Wu L."/>
            <person name="Ma J."/>
        </authorList>
    </citation>
    <scope>NUCLEOTIDE SEQUENCE [LARGE SCALE GENOMIC DNA]</scope>
    <source>
        <strain evidence="7">CGMCC 4.7304</strain>
    </source>
</reference>
<evidence type="ECO:0000256" key="3">
    <source>
        <dbReference type="ARBA" id="ARBA00022729"/>
    </source>
</evidence>
<dbReference type="PROSITE" id="PS51257">
    <property type="entry name" value="PROKAR_LIPOPROTEIN"/>
    <property type="match status" value="1"/>
</dbReference>
<evidence type="ECO:0000259" key="5">
    <source>
        <dbReference type="Pfam" id="PF09084"/>
    </source>
</evidence>
<feature type="domain" description="SsuA/THI5-like" evidence="5">
    <location>
        <begin position="58"/>
        <end position="274"/>
    </location>
</feature>
<dbReference type="Proteomes" id="UP001595858">
    <property type="component" value="Unassembled WGS sequence"/>
</dbReference>
<sequence length="331" mass="35138">MPDKSPTRRPNMRRMILPAAAAAVTLLASTACGGGQDGGGGDSGGPQKIKVGAIPIVDVAPLHLGLDQGIFEKHGIDMEIQNTTGGAQAVPSVVSGEFDFAFGNITSIIVGRSNDLPLTIVANGVTSTGEQGADFGGVVVPEGSDISDAKGLEDKTIAVNNLENIGDTTVRNSIRKAGGDSDTVEFVELPFPEMPAALERGDVDAAWVVEPFLTASLNNGATEVASNFVDADPNLSVAYYFTTEQIVNQDPELVDNFTAAVNESLTYAEENPDEVRRILGEYTEMDSATIEKIRLPRWPTDGYKKPAQSIADLMMHDGVIEKQPDMDKLFQ</sequence>
<comment type="subcellular location">
    <subcellularLocation>
        <location evidence="1">Periplasm</location>
    </subcellularLocation>
</comment>
<dbReference type="EMBL" id="JBHSIY010000006">
    <property type="protein sequence ID" value="MFC4866556.1"/>
    <property type="molecule type" value="Genomic_DNA"/>
</dbReference>
<feature type="signal peptide" evidence="4">
    <location>
        <begin position="1"/>
        <end position="33"/>
    </location>
</feature>
<evidence type="ECO:0000256" key="2">
    <source>
        <dbReference type="ARBA" id="ARBA00010742"/>
    </source>
</evidence>
<evidence type="ECO:0000313" key="7">
    <source>
        <dbReference type="Proteomes" id="UP001595858"/>
    </source>
</evidence>
<organism evidence="6 7">
    <name type="scientific">Streptomonospora arabica</name>
    <dbReference type="NCBI Taxonomy" id="412417"/>
    <lineage>
        <taxon>Bacteria</taxon>
        <taxon>Bacillati</taxon>
        <taxon>Actinomycetota</taxon>
        <taxon>Actinomycetes</taxon>
        <taxon>Streptosporangiales</taxon>
        <taxon>Nocardiopsidaceae</taxon>
        <taxon>Streptomonospora</taxon>
    </lineage>
</organism>
<keyword evidence="3 4" id="KW-0732">Signal</keyword>
<name>A0ABV9SHH7_9ACTN</name>
<gene>
    <name evidence="6" type="ORF">ACFPCZ_07930</name>
</gene>
<comment type="caution">
    <text evidence="6">The sequence shown here is derived from an EMBL/GenBank/DDBJ whole genome shotgun (WGS) entry which is preliminary data.</text>
</comment>
<evidence type="ECO:0000313" key="6">
    <source>
        <dbReference type="EMBL" id="MFC4866556.1"/>
    </source>
</evidence>
<comment type="similarity">
    <text evidence="2">Belongs to the bacterial solute-binding protein SsuA/TauA family.</text>
</comment>
<dbReference type="PANTHER" id="PTHR30024">
    <property type="entry name" value="ALIPHATIC SULFONATES-BINDING PROTEIN-RELATED"/>
    <property type="match status" value="1"/>
</dbReference>
<dbReference type="Gene3D" id="3.40.190.10">
    <property type="entry name" value="Periplasmic binding protein-like II"/>
    <property type="match status" value="2"/>
</dbReference>
<dbReference type="RefSeq" id="WP_344140392.1">
    <property type="nucleotide sequence ID" value="NZ_BAAAQI010000001.1"/>
</dbReference>
<evidence type="ECO:0000256" key="1">
    <source>
        <dbReference type="ARBA" id="ARBA00004418"/>
    </source>
</evidence>
<accession>A0ABV9SHH7</accession>
<feature type="chain" id="PRO_5045574159" evidence="4">
    <location>
        <begin position="34"/>
        <end position="331"/>
    </location>
</feature>
<evidence type="ECO:0000256" key="4">
    <source>
        <dbReference type="SAM" id="SignalP"/>
    </source>
</evidence>